<keyword evidence="1" id="KW-0732">Signal</keyword>
<protein>
    <submittedName>
        <fullName evidence="2">Uncharacterized protein</fullName>
    </submittedName>
</protein>
<dbReference type="STRING" id="1798539.A2994_02775"/>
<organism evidence="2 3">
    <name type="scientific">candidate division Kazan bacterium RIFCSPLOWO2_01_FULL_48_13</name>
    <dbReference type="NCBI Taxonomy" id="1798539"/>
    <lineage>
        <taxon>Bacteria</taxon>
        <taxon>Bacteria division Kazan-3B-28</taxon>
    </lineage>
</organism>
<dbReference type="PROSITE" id="PS51257">
    <property type="entry name" value="PROKAR_LIPOPROTEIN"/>
    <property type="match status" value="1"/>
</dbReference>
<proteinExistence type="predicted"/>
<evidence type="ECO:0000313" key="2">
    <source>
        <dbReference type="EMBL" id="OGB85665.1"/>
    </source>
</evidence>
<comment type="caution">
    <text evidence="2">The sequence shown here is derived from an EMBL/GenBank/DDBJ whole genome shotgun (WGS) entry which is preliminary data.</text>
</comment>
<dbReference type="Proteomes" id="UP000179010">
    <property type="component" value="Unassembled WGS sequence"/>
</dbReference>
<name>A0A1F4PPX8_UNCK3</name>
<feature type="signal peptide" evidence="1">
    <location>
        <begin position="1"/>
        <end position="21"/>
    </location>
</feature>
<evidence type="ECO:0000313" key="3">
    <source>
        <dbReference type="Proteomes" id="UP000179010"/>
    </source>
</evidence>
<gene>
    <name evidence="2" type="ORF">A2994_02775</name>
</gene>
<accession>A0A1F4PPX8</accession>
<dbReference type="EMBL" id="METE01000001">
    <property type="protein sequence ID" value="OGB85665.1"/>
    <property type="molecule type" value="Genomic_DNA"/>
</dbReference>
<sequence length="278" mass="30329">MGKCKKYLPTIAIAIILLLSAASCSSQPVSINRVVIASQINTDNSPIAESQINVLSTTPAIYLAAEVLNAREGTAVDVEWRYLTGDRLVATESFRGGRSEDTPHEFITGVAPVDSWLSSRITLNSLSWAIGSYEVVVKLNNQEAKRINFNVVGSREFDELAKQALVEAVYLGSKLNDQNQVTIPGTRFRRAESTIYAVVLLKNAPASTGVQAVWEQLETGRQISTFSTTFSGSGYLPFDISLSAIGKNWPDRLWPAGNYSVSIYVDKVLVTTKNFSVS</sequence>
<dbReference type="AlphaFoldDB" id="A0A1F4PPX8"/>
<reference evidence="2 3" key="1">
    <citation type="journal article" date="2016" name="Nat. Commun.">
        <title>Thousands of microbial genomes shed light on interconnected biogeochemical processes in an aquifer system.</title>
        <authorList>
            <person name="Anantharaman K."/>
            <person name="Brown C.T."/>
            <person name="Hug L.A."/>
            <person name="Sharon I."/>
            <person name="Castelle C.J."/>
            <person name="Probst A.J."/>
            <person name="Thomas B.C."/>
            <person name="Singh A."/>
            <person name="Wilkins M.J."/>
            <person name="Karaoz U."/>
            <person name="Brodie E.L."/>
            <person name="Williams K.H."/>
            <person name="Hubbard S.S."/>
            <person name="Banfield J.F."/>
        </authorList>
    </citation>
    <scope>NUCLEOTIDE SEQUENCE [LARGE SCALE GENOMIC DNA]</scope>
</reference>
<feature type="chain" id="PRO_5009513308" evidence="1">
    <location>
        <begin position="22"/>
        <end position="278"/>
    </location>
</feature>
<evidence type="ECO:0000256" key="1">
    <source>
        <dbReference type="SAM" id="SignalP"/>
    </source>
</evidence>